<dbReference type="eggNOG" id="ENOG5032BAK">
    <property type="taxonomic scope" value="Bacteria"/>
</dbReference>
<accession>F0SVT5</accession>
<reference evidence="2" key="2">
    <citation type="submission" date="2011-02" db="EMBL/GenBank/DDBJ databases">
        <title>The complete genome of Syntrophobotulus glycolicus DSM 8271.</title>
        <authorList>
            <person name="Lucas S."/>
            <person name="Copeland A."/>
            <person name="Lapidus A."/>
            <person name="Bruce D."/>
            <person name="Goodwin L."/>
            <person name="Pitluck S."/>
            <person name="Kyrpides N."/>
            <person name="Mavromatis K."/>
            <person name="Pagani I."/>
            <person name="Ivanova N."/>
            <person name="Mikhailova N."/>
            <person name="Chertkov O."/>
            <person name="Held B."/>
            <person name="Detter J.C."/>
            <person name="Tapia R."/>
            <person name="Han C."/>
            <person name="Land M."/>
            <person name="Hauser L."/>
            <person name="Markowitz V."/>
            <person name="Cheng J.-F."/>
            <person name="Hugenholtz P."/>
            <person name="Woyke T."/>
            <person name="Wu D."/>
            <person name="Spring S."/>
            <person name="Schroeder M."/>
            <person name="Brambilla E."/>
            <person name="Klenk H.-P."/>
            <person name="Eisen J.A."/>
        </authorList>
    </citation>
    <scope>NUCLEOTIDE SEQUENCE [LARGE SCALE GENOMIC DNA]</scope>
    <source>
        <strain evidence="2">DSM 8271 / FlGlyR</strain>
    </source>
</reference>
<dbReference type="KEGG" id="sgy:Sgly_1336"/>
<dbReference type="HOGENOM" id="CLU_102883_0_0_9"/>
<dbReference type="RefSeq" id="WP_013624511.1">
    <property type="nucleotide sequence ID" value="NC_015172.1"/>
</dbReference>
<keyword evidence="2" id="KW-1185">Reference proteome</keyword>
<organism evidence="1 2">
    <name type="scientific">Syntrophobotulus glycolicus (strain DSM 8271 / FlGlyR)</name>
    <dbReference type="NCBI Taxonomy" id="645991"/>
    <lineage>
        <taxon>Bacteria</taxon>
        <taxon>Bacillati</taxon>
        <taxon>Bacillota</taxon>
        <taxon>Clostridia</taxon>
        <taxon>Eubacteriales</taxon>
        <taxon>Desulfitobacteriaceae</taxon>
        <taxon>Syntrophobotulus</taxon>
    </lineage>
</organism>
<sequence>MDSAYPAALLEMGTSLAALAVKGTASAVNTKIKTIKDEKNIEKVRSTYDEIINELISEREEAVRIAQVYKVELDRIQISDEDIKHLHNTVERILEILKIMNSTAPIETFEQLKELISVDTLKAIQLLGFNYKAAIGEPLTELCASAILAKTKSTSNPSKKR</sequence>
<proteinExistence type="predicted"/>
<protein>
    <submittedName>
        <fullName evidence="1">Uncharacterized protein</fullName>
    </submittedName>
</protein>
<reference evidence="1 2" key="1">
    <citation type="journal article" date="2011" name="Stand. Genomic Sci.">
        <title>Complete genome sequence of Syntrophobotulus glycolicus type strain (FlGlyR).</title>
        <authorList>
            <person name="Han C."/>
            <person name="Mwirichia R."/>
            <person name="Chertkov O."/>
            <person name="Held B."/>
            <person name="Lapidus A."/>
            <person name="Nolan M."/>
            <person name="Lucas S."/>
            <person name="Hammon N."/>
            <person name="Deshpande S."/>
            <person name="Cheng J.F."/>
            <person name="Tapia R."/>
            <person name="Goodwin L."/>
            <person name="Pitluck S."/>
            <person name="Huntemann M."/>
            <person name="Liolios K."/>
            <person name="Ivanova N."/>
            <person name="Pagani I."/>
            <person name="Mavromatis K."/>
            <person name="Ovchinikova G."/>
            <person name="Pati A."/>
            <person name="Chen A."/>
            <person name="Palaniappan K."/>
            <person name="Land M."/>
            <person name="Hauser L."/>
            <person name="Brambilla E.M."/>
            <person name="Rohde M."/>
            <person name="Spring S."/>
            <person name="Sikorski J."/>
            <person name="Goker M."/>
            <person name="Woyke T."/>
            <person name="Bristow J."/>
            <person name="Eisen J.A."/>
            <person name="Markowitz V."/>
            <person name="Hugenholtz P."/>
            <person name="Kyrpides N.C."/>
            <person name="Klenk H.P."/>
            <person name="Detter J.C."/>
        </authorList>
    </citation>
    <scope>NUCLEOTIDE SEQUENCE [LARGE SCALE GENOMIC DNA]</scope>
    <source>
        <strain evidence="2">DSM 8271 / FlGlyR</strain>
    </source>
</reference>
<dbReference type="Proteomes" id="UP000007488">
    <property type="component" value="Chromosome"/>
</dbReference>
<dbReference type="EMBL" id="CP002547">
    <property type="protein sequence ID" value="ADY55641.1"/>
    <property type="molecule type" value="Genomic_DNA"/>
</dbReference>
<evidence type="ECO:0000313" key="2">
    <source>
        <dbReference type="Proteomes" id="UP000007488"/>
    </source>
</evidence>
<name>F0SVT5_SYNGF</name>
<gene>
    <name evidence="1" type="ordered locus">Sgly_1336</name>
</gene>
<evidence type="ECO:0000313" key="1">
    <source>
        <dbReference type="EMBL" id="ADY55641.1"/>
    </source>
</evidence>
<dbReference type="OrthoDB" id="2606754at2"/>
<dbReference type="AlphaFoldDB" id="F0SVT5"/>